<gene>
    <name evidence="1" type="ORF">MNBD_GAMMA22-2644</name>
</gene>
<reference evidence="1" key="1">
    <citation type="submission" date="2018-06" db="EMBL/GenBank/DDBJ databases">
        <authorList>
            <person name="Zhirakovskaya E."/>
        </authorList>
    </citation>
    <scope>NUCLEOTIDE SEQUENCE</scope>
</reference>
<dbReference type="PANTHER" id="PTHR39337:SF1">
    <property type="entry name" value="BLR5642 PROTEIN"/>
    <property type="match status" value="1"/>
</dbReference>
<dbReference type="InterPro" id="IPR007438">
    <property type="entry name" value="DUF488"/>
</dbReference>
<dbReference type="Pfam" id="PF04343">
    <property type="entry name" value="DUF488"/>
    <property type="match status" value="1"/>
</dbReference>
<dbReference type="AlphaFoldDB" id="A0A3B0ZHK2"/>
<accession>A0A3B0ZHK2</accession>
<protein>
    <submittedName>
        <fullName evidence="1">Uncharacterized protein</fullName>
    </submittedName>
</protein>
<organism evidence="1">
    <name type="scientific">hydrothermal vent metagenome</name>
    <dbReference type="NCBI Taxonomy" id="652676"/>
    <lineage>
        <taxon>unclassified sequences</taxon>
        <taxon>metagenomes</taxon>
        <taxon>ecological metagenomes</taxon>
    </lineage>
</organism>
<name>A0A3B0ZHK2_9ZZZZ</name>
<sequence>MYYGIKSLIDVRADAMPSDYPEYDREHLYQHCEQHKIVYHWAGRQLGNSINGSKRSHHCALDDVILRSYADYMTSHKFQIAATQIINMAQQGTIAIFSQNALPLIDFRFLLADYLLLQGIQIIHILAVDELRDHLLHKNARRESTELIYDNLD</sequence>
<dbReference type="EMBL" id="UOFS01000006">
    <property type="protein sequence ID" value="VAW91141.1"/>
    <property type="molecule type" value="Genomic_DNA"/>
</dbReference>
<evidence type="ECO:0000313" key="1">
    <source>
        <dbReference type="EMBL" id="VAW91141.1"/>
    </source>
</evidence>
<proteinExistence type="predicted"/>
<dbReference type="PANTHER" id="PTHR39337">
    <property type="entry name" value="BLR5642 PROTEIN"/>
    <property type="match status" value="1"/>
</dbReference>